<reference evidence="2 3" key="1">
    <citation type="submission" date="2018-08" db="EMBL/GenBank/DDBJ databases">
        <title>Sequencing the genomes of 1000 actinobacteria strains.</title>
        <authorList>
            <person name="Klenk H.-P."/>
        </authorList>
    </citation>
    <scope>NUCLEOTIDE SEQUENCE [LARGE SCALE GENOMIC DNA]</scope>
    <source>
        <strain evidence="2 3">DSM 44099</strain>
    </source>
</reference>
<dbReference type="InterPro" id="IPR001343">
    <property type="entry name" value="Hemolysn_Ca-bd"/>
</dbReference>
<evidence type="ECO:0000256" key="1">
    <source>
        <dbReference type="SAM" id="SignalP"/>
    </source>
</evidence>
<dbReference type="InterPro" id="IPR011049">
    <property type="entry name" value="Serralysin-like_metalloprot_C"/>
</dbReference>
<evidence type="ECO:0000313" key="2">
    <source>
        <dbReference type="EMBL" id="REG01326.1"/>
    </source>
</evidence>
<dbReference type="Gene3D" id="2.150.10.10">
    <property type="entry name" value="Serralysin-like metalloprotease, C-terminal"/>
    <property type="match status" value="1"/>
</dbReference>
<keyword evidence="3" id="KW-1185">Reference proteome</keyword>
<sequence length="309" mass="31358">MPTLRIAVAAGLGLLITAVVPAAAAAAPPPSPNKAYWADDNHLRYEGGIGKTNNLTITNYGRLPGVTKWLFDDVSQIVPGVGCVNVTGDNTKAICTEQDNTISWFAVYLGMGNDTLVFDAFFDTYTRIYGGTGGDTITVGDSADPYVEVYGEDGDDMITRTAGDSYLRISGGPGADELCGTDAYVTYDDHPAAVFVSLGGPAGDDGMPGEGDTVCGTVAGVSGTGFADGLVAGSGPADLSGKAGADVLVGGASSDTLFGGEGNDLIFGYAGDDWLVGEGGADTLNGGTGADDRCDYDALDTISACEDAY</sequence>
<keyword evidence="1" id="KW-0732">Signal</keyword>
<organism evidence="2 3">
    <name type="scientific">Asanoa ferruginea</name>
    <dbReference type="NCBI Taxonomy" id="53367"/>
    <lineage>
        <taxon>Bacteria</taxon>
        <taxon>Bacillati</taxon>
        <taxon>Actinomycetota</taxon>
        <taxon>Actinomycetes</taxon>
        <taxon>Micromonosporales</taxon>
        <taxon>Micromonosporaceae</taxon>
        <taxon>Asanoa</taxon>
    </lineage>
</organism>
<comment type="caution">
    <text evidence="2">The sequence shown here is derived from an EMBL/GenBank/DDBJ whole genome shotgun (WGS) entry which is preliminary data.</text>
</comment>
<dbReference type="OrthoDB" id="3281695at2"/>
<dbReference type="Gene3D" id="2.160.20.160">
    <property type="match status" value="1"/>
</dbReference>
<dbReference type="PRINTS" id="PR00313">
    <property type="entry name" value="CABNDNGRPT"/>
</dbReference>
<feature type="signal peptide" evidence="1">
    <location>
        <begin position="1"/>
        <end position="24"/>
    </location>
</feature>
<dbReference type="PROSITE" id="PS00330">
    <property type="entry name" value="HEMOLYSIN_CALCIUM"/>
    <property type="match status" value="1"/>
</dbReference>
<gene>
    <name evidence="2" type="ORF">DFJ67_7408</name>
</gene>
<dbReference type="EMBL" id="QUMQ01000001">
    <property type="protein sequence ID" value="REG01326.1"/>
    <property type="molecule type" value="Genomic_DNA"/>
</dbReference>
<evidence type="ECO:0000313" key="3">
    <source>
        <dbReference type="Proteomes" id="UP000256913"/>
    </source>
</evidence>
<proteinExistence type="predicted"/>
<dbReference type="SUPFAM" id="SSF51120">
    <property type="entry name" value="beta-Roll"/>
    <property type="match status" value="1"/>
</dbReference>
<dbReference type="AlphaFoldDB" id="A0A3D9ZVT3"/>
<dbReference type="Pfam" id="PF00353">
    <property type="entry name" value="HemolysinCabind"/>
    <property type="match status" value="1"/>
</dbReference>
<dbReference type="RefSeq" id="WP_116073502.1">
    <property type="nucleotide sequence ID" value="NZ_BONB01000065.1"/>
</dbReference>
<dbReference type="Proteomes" id="UP000256913">
    <property type="component" value="Unassembled WGS sequence"/>
</dbReference>
<dbReference type="InterPro" id="IPR018511">
    <property type="entry name" value="Hemolysin-typ_Ca-bd_CS"/>
</dbReference>
<accession>A0A3D9ZVT3</accession>
<dbReference type="GO" id="GO:0005509">
    <property type="term" value="F:calcium ion binding"/>
    <property type="evidence" value="ECO:0007669"/>
    <property type="project" value="InterPro"/>
</dbReference>
<protein>
    <submittedName>
        <fullName evidence="2">Hemolysin type calcium-binding protein</fullName>
    </submittedName>
</protein>
<name>A0A3D9ZVT3_9ACTN</name>
<feature type="chain" id="PRO_5038575563" evidence="1">
    <location>
        <begin position="25"/>
        <end position="309"/>
    </location>
</feature>